<comment type="caution">
    <text evidence="1">The sequence shown here is derived from an EMBL/GenBank/DDBJ whole genome shotgun (WGS) entry which is preliminary data.</text>
</comment>
<evidence type="ECO:0000313" key="2">
    <source>
        <dbReference type="Proteomes" id="UP000031668"/>
    </source>
</evidence>
<reference evidence="1 2" key="1">
    <citation type="journal article" date="2014" name="Genome Biol. Evol.">
        <title>The genome of the myxosporean Thelohanellus kitauei shows adaptations to nutrient acquisition within its fish host.</title>
        <authorList>
            <person name="Yang Y."/>
            <person name="Xiong J."/>
            <person name="Zhou Z."/>
            <person name="Huo F."/>
            <person name="Miao W."/>
            <person name="Ran C."/>
            <person name="Liu Y."/>
            <person name="Zhang J."/>
            <person name="Feng J."/>
            <person name="Wang M."/>
            <person name="Wang M."/>
            <person name="Wang L."/>
            <person name="Yao B."/>
        </authorList>
    </citation>
    <scope>NUCLEOTIDE SEQUENCE [LARGE SCALE GENOMIC DNA]</scope>
    <source>
        <strain evidence="1">Wuqing</strain>
    </source>
</reference>
<dbReference type="Proteomes" id="UP000031668">
    <property type="component" value="Unassembled WGS sequence"/>
</dbReference>
<name>A0A0C2MMP8_THEKT</name>
<proteinExistence type="predicted"/>
<dbReference type="OrthoDB" id="6629273at2759"/>
<protein>
    <recommendedName>
        <fullName evidence="3">MULE transposase domain-containing protein</fullName>
    </recommendedName>
</protein>
<evidence type="ECO:0000313" key="1">
    <source>
        <dbReference type="EMBL" id="KII68511.1"/>
    </source>
</evidence>
<dbReference type="EMBL" id="JWZT01002844">
    <property type="protein sequence ID" value="KII68511.1"/>
    <property type="molecule type" value="Genomic_DNA"/>
</dbReference>
<accession>A0A0C2MMP8</accession>
<evidence type="ECO:0008006" key="3">
    <source>
        <dbReference type="Google" id="ProtNLM"/>
    </source>
</evidence>
<dbReference type="AlphaFoldDB" id="A0A0C2MMP8"/>
<keyword evidence="2" id="KW-1185">Reference proteome</keyword>
<dbReference type="OMA" id="HDENFEM"/>
<sequence length="120" mass="14384">MVDFEQRAINYFSSCFPNSSIKVCYFHLIQSFWRKINEHSDIKFRYGHDENFEMMIKMLPSLVFLPPIDVVTGYAELRTDLFFIENGGFLQPFYRYFHRTYIGQIHGRDVVFQSIFSIQT</sequence>
<organism evidence="1 2">
    <name type="scientific">Thelohanellus kitauei</name>
    <name type="common">Myxosporean</name>
    <dbReference type="NCBI Taxonomy" id="669202"/>
    <lineage>
        <taxon>Eukaryota</taxon>
        <taxon>Metazoa</taxon>
        <taxon>Cnidaria</taxon>
        <taxon>Myxozoa</taxon>
        <taxon>Myxosporea</taxon>
        <taxon>Bivalvulida</taxon>
        <taxon>Platysporina</taxon>
        <taxon>Myxobolidae</taxon>
        <taxon>Thelohanellus</taxon>
    </lineage>
</organism>
<gene>
    <name evidence="1" type="ORF">RF11_14037</name>
</gene>